<evidence type="ECO:0000256" key="1">
    <source>
        <dbReference type="ARBA" id="ARBA00010638"/>
    </source>
</evidence>
<dbReference type="KEGG" id="taa:NMY3_02933"/>
<dbReference type="GO" id="GO:0005524">
    <property type="term" value="F:ATP binding"/>
    <property type="evidence" value="ECO:0007669"/>
    <property type="project" value="UniProtKB-KW"/>
</dbReference>
<evidence type="ECO:0000256" key="2">
    <source>
        <dbReference type="ARBA" id="ARBA00022741"/>
    </source>
</evidence>
<dbReference type="SUPFAM" id="SSF100950">
    <property type="entry name" value="NagB/RpiA/CoA transferase-like"/>
    <property type="match status" value="1"/>
</dbReference>
<dbReference type="EMBL" id="CP012850">
    <property type="protein sequence ID" value="ALI37122.1"/>
    <property type="molecule type" value="Genomic_DNA"/>
</dbReference>
<dbReference type="PIRSF" id="PIRSF006806">
    <property type="entry name" value="FTHF_cligase"/>
    <property type="match status" value="1"/>
</dbReference>
<dbReference type="Pfam" id="PF01812">
    <property type="entry name" value="5-FTHF_cyc-lig"/>
    <property type="match status" value="1"/>
</dbReference>
<keyword evidence="4" id="KW-0436">Ligase</keyword>
<dbReference type="InterPro" id="IPR002698">
    <property type="entry name" value="FTHF_cligase"/>
</dbReference>
<dbReference type="GO" id="GO:0030272">
    <property type="term" value="F:5-formyltetrahydrofolate cyclo-ligase activity"/>
    <property type="evidence" value="ECO:0007669"/>
    <property type="project" value="TreeGrafter"/>
</dbReference>
<dbReference type="PANTHER" id="PTHR23407">
    <property type="entry name" value="ATPASE INHIBITOR/5-FORMYLTETRAHYDROFOLATE CYCLO-LIGASE"/>
    <property type="match status" value="1"/>
</dbReference>
<proteinExistence type="inferred from homology"/>
<name>A0A654MCC2_9ARCH</name>
<keyword evidence="5" id="KW-1185">Reference proteome</keyword>
<dbReference type="InterPro" id="IPR024185">
    <property type="entry name" value="FTHF_cligase-like_sf"/>
</dbReference>
<dbReference type="AlphaFoldDB" id="A0A654MCC2"/>
<dbReference type="GO" id="GO:0009396">
    <property type="term" value="P:folic acid-containing compound biosynthetic process"/>
    <property type="evidence" value="ECO:0007669"/>
    <property type="project" value="TreeGrafter"/>
</dbReference>
<protein>
    <submittedName>
        <fullName evidence="4">5-formyltetrahydrofolate cyclo-ligase family protein</fullName>
    </submittedName>
</protein>
<accession>A0A654MCC2</accession>
<keyword evidence="3" id="KW-0067">ATP-binding</keyword>
<dbReference type="NCBIfam" id="TIGR02727">
    <property type="entry name" value="MTHFS_bact"/>
    <property type="match status" value="1"/>
</dbReference>
<dbReference type="GO" id="GO:0035999">
    <property type="term" value="P:tetrahydrofolate interconversion"/>
    <property type="evidence" value="ECO:0007669"/>
    <property type="project" value="TreeGrafter"/>
</dbReference>
<dbReference type="PANTHER" id="PTHR23407:SF1">
    <property type="entry name" value="5-FORMYLTETRAHYDROFOLATE CYCLO-LIGASE"/>
    <property type="match status" value="1"/>
</dbReference>
<organism evidence="4 5">
    <name type="scientific">Candidatus Nitrosocosmicus oleophilus</name>
    <dbReference type="NCBI Taxonomy" id="1353260"/>
    <lineage>
        <taxon>Archaea</taxon>
        <taxon>Nitrososphaerota</taxon>
        <taxon>Nitrososphaeria</taxon>
        <taxon>Nitrososphaerales</taxon>
        <taxon>Nitrososphaeraceae</taxon>
        <taxon>Candidatus Nitrosocosmicus</taxon>
    </lineage>
</organism>
<reference evidence="5" key="1">
    <citation type="submission" date="2015-10" db="EMBL/GenBank/DDBJ databases">
        <title>Niche specialization of a soil ammonia-oxidizing archaeon, Candidatus Nitrosocosmicus oleophilus.</title>
        <authorList>
            <person name="Jung M.-Y."/>
            <person name="Rhee S.-K."/>
        </authorList>
    </citation>
    <scope>NUCLEOTIDE SEQUENCE [LARGE SCALE GENOMIC DNA]</scope>
    <source>
        <strain evidence="5">MY3</strain>
    </source>
</reference>
<dbReference type="Proteomes" id="UP000058925">
    <property type="component" value="Chromosome"/>
</dbReference>
<dbReference type="Gene3D" id="3.40.50.10420">
    <property type="entry name" value="NagB/RpiA/CoA transferase-like"/>
    <property type="match status" value="1"/>
</dbReference>
<keyword evidence="2" id="KW-0547">Nucleotide-binding</keyword>
<evidence type="ECO:0000313" key="5">
    <source>
        <dbReference type="Proteomes" id="UP000058925"/>
    </source>
</evidence>
<evidence type="ECO:0000313" key="4">
    <source>
        <dbReference type="EMBL" id="ALI37122.1"/>
    </source>
</evidence>
<comment type="similarity">
    <text evidence="1">Belongs to the 5-formyltetrahydrofolate cyclo-ligase family.</text>
</comment>
<gene>
    <name evidence="4" type="ORF">NMY3_02933</name>
</gene>
<evidence type="ECO:0000256" key="3">
    <source>
        <dbReference type="ARBA" id="ARBA00022840"/>
    </source>
</evidence>
<dbReference type="InterPro" id="IPR037171">
    <property type="entry name" value="NagB/RpiA_transferase-like"/>
</dbReference>
<sequence length="161" mass="18339">MSAQQRFLGSKYFSESKVIGLYYPILNEVQTFQIMSQAVLNLKTVCLPTIVDEQISFFKYDPTKSLKVGKYGIMEPETSSENMNHLLDIVITPGVVFDVTGNRIGYGKGYYDKFFNSIGFQNMTLVGLGYDFQLILEKIICNDQDVKMNTLISEKRMINVN</sequence>